<feature type="non-terminal residue" evidence="1">
    <location>
        <position position="1"/>
    </location>
</feature>
<name>Q4SZF2_TETNG</name>
<sequence length="33" mass="3550">RAAVNSHGNLREGVIPTVLALFLLNTSVRGRMS</sequence>
<proteinExistence type="predicted"/>
<gene>
    <name evidence="1" type="ORF">GSTENG00009872001</name>
</gene>
<dbReference type="KEGG" id="tng:GSTEN00009872G001"/>
<dbReference type="EMBL" id="CAAE01011659">
    <property type="protein sequence ID" value="CAF93980.1"/>
    <property type="molecule type" value="Genomic_DNA"/>
</dbReference>
<comment type="caution">
    <text evidence="1">The sequence shown here is derived from an EMBL/GenBank/DDBJ whole genome shotgun (WGS) entry which is preliminary data.</text>
</comment>
<accession>Q4SZF2</accession>
<dbReference type="AlphaFoldDB" id="Q4SZF2"/>
<protein>
    <submittedName>
        <fullName evidence="1">(spotted green pufferfish) hypothetical protein</fullName>
    </submittedName>
</protein>
<evidence type="ECO:0000313" key="1">
    <source>
        <dbReference type="EMBL" id="CAF93980.1"/>
    </source>
</evidence>
<reference evidence="1" key="1">
    <citation type="journal article" date="2004" name="Nature">
        <title>Genome duplication in the teleost fish Tetraodon nigroviridis reveals the early vertebrate proto-karyotype.</title>
        <authorList>
            <person name="Jaillon O."/>
            <person name="Aury J.-M."/>
            <person name="Brunet F."/>
            <person name="Petit J.-L."/>
            <person name="Stange-Thomann N."/>
            <person name="Mauceli E."/>
            <person name="Bouneau L."/>
            <person name="Fischer C."/>
            <person name="Ozouf-Costaz C."/>
            <person name="Bernot A."/>
            <person name="Nicaud S."/>
            <person name="Jaffe D."/>
            <person name="Fisher S."/>
            <person name="Lutfalla G."/>
            <person name="Dossat C."/>
            <person name="Segurens B."/>
            <person name="Dasilva C."/>
            <person name="Salanoubat M."/>
            <person name="Levy M."/>
            <person name="Boudet N."/>
            <person name="Castellano S."/>
            <person name="Anthouard V."/>
            <person name="Jubin C."/>
            <person name="Castelli V."/>
            <person name="Katinka M."/>
            <person name="Vacherie B."/>
            <person name="Biemont C."/>
            <person name="Skalli Z."/>
            <person name="Cattolico L."/>
            <person name="Poulain J."/>
            <person name="De Berardinis V."/>
            <person name="Cruaud C."/>
            <person name="Duprat S."/>
            <person name="Brottier P."/>
            <person name="Coutanceau J.-P."/>
            <person name="Gouzy J."/>
            <person name="Parra G."/>
            <person name="Lardier G."/>
            <person name="Chapple C."/>
            <person name="McKernan K.J."/>
            <person name="McEwan P."/>
            <person name="Bosak S."/>
            <person name="Kellis M."/>
            <person name="Volff J.-N."/>
            <person name="Guigo R."/>
            <person name="Zody M.C."/>
            <person name="Mesirov J."/>
            <person name="Lindblad-Toh K."/>
            <person name="Birren B."/>
            <person name="Nusbaum C."/>
            <person name="Kahn D."/>
            <person name="Robinson-Rechavi M."/>
            <person name="Laudet V."/>
            <person name="Schachter V."/>
            <person name="Quetier F."/>
            <person name="Saurin W."/>
            <person name="Scarpelli C."/>
            <person name="Wincker P."/>
            <person name="Lander E.S."/>
            <person name="Weissenbach J."/>
            <person name="Roest Crollius H."/>
        </authorList>
    </citation>
    <scope>NUCLEOTIDE SEQUENCE [LARGE SCALE GENOMIC DNA]</scope>
</reference>
<reference evidence="1" key="2">
    <citation type="submission" date="2004-02" db="EMBL/GenBank/DDBJ databases">
        <authorList>
            <consortium name="Genoscope"/>
            <consortium name="Whitehead Institute Centre for Genome Research"/>
        </authorList>
    </citation>
    <scope>NUCLEOTIDE SEQUENCE</scope>
</reference>
<organism evidence="1">
    <name type="scientific">Tetraodon nigroviridis</name>
    <name type="common">Spotted green pufferfish</name>
    <name type="synonym">Chelonodon nigroviridis</name>
    <dbReference type="NCBI Taxonomy" id="99883"/>
    <lineage>
        <taxon>Eukaryota</taxon>
        <taxon>Metazoa</taxon>
        <taxon>Chordata</taxon>
        <taxon>Craniata</taxon>
        <taxon>Vertebrata</taxon>
        <taxon>Euteleostomi</taxon>
        <taxon>Actinopterygii</taxon>
        <taxon>Neopterygii</taxon>
        <taxon>Teleostei</taxon>
        <taxon>Neoteleostei</taxon>
        <taxon>Acanthomorphata</taxon>
        <taxon>Eupercaria</taxon>
        <taxon>Tetraodontiformes</taxon>
        <taxon>Tetradontoidea</taxon>
        <taxon>Tetraodontidae</taxon>
        <taxon>Tetraodon</taxon>
    </lineage>
</organism>